<keyword evidence="5 11" id="KW-0547">Nucleotide-binding</keyword>
<dbReference type="GO" id="GO:0009252">
    <property type="term" value="P:peptidoglycan biosynthetic process"/>
    <property type="evidence" value="ECO:0007669"/>
    <property type="project" value="UniProtKB-UniRule"/>
</dbReference>
<dbReference type="Gene3D" id="3.90.190.20">
    <property type="entry name" value="Mur ligase, C-terminal domain"/>
    <property type="match status" value="1"/>
</dbReference>
<feature type="binding site" evidence="11">
    <location>
        <position position="195"/>
    </location>
    <ligand>
        <name>UDP-N-acetyl-alpha-D-muramoyl-L-alanyl-D-glutamate</name>
        <dbReference type="ChEBI" id="CHEBI:83900"/>
    </ligand>
</feature>
<dbReference type="GO" id="GO:0071555">
    <property type="term" value="P:cell wall organization"/>
    <property type="evidence" value="ECO:0007669"/>
    <property type="project" value="UniProtKB-KW"/>
</dbReference>
<evidence type="ECO:0000256" key="11">
    <source>
        <dbReference type="HAMAP-Rule" id="MF_00208"/>
    </source>
</evidence>
<dbReference type="GO" id="GO:0005524">
    <property type="term" value="F:ATP binding"/>
    <property type="evidence" value="ECO:0007669"/>
    <property type="project" value="UniProtKB-UniRule"/>
</dbReference>
<dbReference type="PANTHER" id="PTHR23135">
    <property type="entry name" value="MUR LIGASE FAMILY MEMBER"/>
    <property type="match status" value="1"/>
</dbReference>
<feature type="domain" description="Mur ligase central" evidence="15">
    <location>
        <begin position="124"/>
        <end position="334"/>
    </location>
</feature>
<feature type="short sequence motif" description="Meso-diaminopimelate recognition motif" evidence="11">
    <location>
        <begin position="432"/>
        <end position="435"/>
    </location>
</feature>
<dbReference type="Gene3D" id="3.40.1190.10">
    <property type="entry name" value="Mur-like, catalytic domain"/>
    <property type="match status" value="1"/>
</dbReference>
<feature type="binding site" evidence="11">
    <location>
        <position position="203"/>
    </location>
    <ligand>
        <name>UDP-N-acetyl-alpha-D-muramoyl-L-alanyl-D-glutamate</name>
        <dbReference type="ChEBI" id="CHEBI:83900"/>
    </ligand>
</feature>
<comment type="caution">
    <text evidence="11">Lacks conserved residue(s) required for the propagation of feature annotation.</text>
</comment>
<proteinExistence type="inferred from homology"/>
<evidence type="ECO:0000256" key="8">
    <source>
        <dbReference type="ARBA" id="ARBA00022984"/>
    </source>
</evidence>
<dbReference type="InterPro" id="IPR004101">
    <property type="entry name" value="Mur_ligase_C"/>
</dbReference>
<keyword evidence="6 11" id="KW-0067">ATP-binding</keyword>
<keyword evidence="8 11" id="KW-0573">Peptidoglycan synthesis</keyword>
<dbReference type="GO" id="GO:0000287">
    <property type="term" value="F:magnesium ion binding"/>
    <property type="evidence" value="ECO:0007669"/>
    <property type="project" value="UniProtKB-UniRule"/>
</dbReference>
<dbReference type="PANTHER" id="PTHR23135:SF4">
    <property type="entry name" value="UDP-N-ACETYLMURAMOYL-L-ALANYL-D-GLUTAMATE--2,6-DIAMINOPIMELATE LIGASE MURE HOMOLOG, CHLOROPLASTIC"/>
    <property type="match status" value="1"/>
</dbReference>
<dbReference type="eggNOG" id="COG0769">
    <property type="taxonomic scope" value="Bacteria"/>
</dbReference>
<dbReference type="InterPro" id="IPR013221">
    <property type="entry name" value="Mur_ligase_cen"/>
</dbReference>
<dbReference type="GO" id="GO:0008360">
    <property type="term" value="P:regulation of cell shape"/>
    <property type="evidence" value="ECO:0007669"/>
    <property type="project" value="UniProtKB-KW"/>
</dbReference>
<dbReference type="NCBIfam" id="NF001124">
    <property type="entry name" value="PRK00139.1-2"/>
    <property type="match status" value="1"/>
</dbReference>
<comment type="similarity">
    <text evidence="1 11">Belongs to the MurCDEF family. MurE subfamily.</text>
</comment>
<dbReference type="SUPFAM" id="SSF53244">
    <property type="entry name" value="MurD-like peptide ligases, peptide-binding domain"/>
    <property type="match status" value="1"/>
</dbReference>
<dbReference type="GO" id="GO:0051301">
    <property type="term" value="P:cell division"/>
    <property type="evidence" value="ECO:0007669"/>
    <property type="project" value="UniProtKB-KW"/>
</dbReference>
<comment type="PTM">
    <text evidence="11">Carboxylation is probably crucial for Mg(2+) binding and, consequently, for the gamma-phosphate positioning of ATP.</text>
</comment>
<dbReference type="Gene3D" id="3.40.1390.10">
    <property type="entry name" value="MurE/MurF, N-terminal domain"/>
    <property type="match status" value="1"/>
</dbReference>
<dbReference type="NCBIfam" id="TIGR01085">
    <property type="entry name" value="murE"/>
    <property type="match status" value="1"/>
</dbReference>
<dbReference type="EC" id="6.3.2.13" evidence="11"/>
<dbReference type="InterPro" id="IPR036615">
    <property type="entry name" value="Mur_ligase_C_dom_sf"/>
</dbReference>
<feature type="binding site" evidence="11">
    <location>
        <begin position="168"/>
        <end position="169"/>
    </location>
    <ligand>
        <name>UDP-N-acetyl-alpha-D-muramoyl-L-alanyl-D-glutamate</name>
        <dbReference type="ChEBI" id="CHEBI:83900"/>
    </ligand>
</feature>
<dbReference type="GO" id="GO:0008765">
    <property type="term" value="F:UDP-N-acetylmuramoylalanyl-D-glutamate-2,6-diaminopimelate ligase activity"/>
    <property type="evidence" value="ECO:0007669"/>
    <property type="project" value="UniProtKB-UniRule"/>
</dbReference>
<evidence type="ECO:0000313" key="16">
    <source>
        <dbReference type="EMBL" id="ABB24957.1"/>
    </source>
</evidence>
<dbReference type="GO" id="GO:0005737">
    <property type="term" value="C:cytoplasm"/>
    <property type="evidence" value="ECO:0007669"/>
    <property type="project" value="UniProtKB-SubCell"/>
</dbReference>
<evidence type="ECO:0000256" key="3">
    <source>
        <dbReference type="ARBA" id="ARBA00022598"/>
    </source>
</evidence>
<gene>
    <name evidence="11" type="primary">murE</name>
    <name evidence="16" type="ordered locus">Plut_2115</name>
</gene>
<dbReference type="STRING" id="319225.Plut_2115"/>
<evidence type="ECO:0000256" key="2">
    <source>
        <dbReference type="ARBA" id="ARBA00022490"/>
    </source>
</evidence>
<dbReference type="PROSITE" id="PS01011">
    <property type="entry name" value="FOLYLPOLYGLU_SYNT_1"/>
    <property type="match status" value="1"/>
</dbReference>
<dbReference type="AlphaFoldDB" id="Q3B124"/>
<dbReference type="Proteomes" id="UP000002709">
    <property type="component" value="Chromosome"/>
</dbReference>
<evidence type="ECO:0000256" key="10">
    <source>
        <dbReference type="ARBA" id="ARBA00023316"/>
    </source>
</evidence>
<reference evidence="17" key="1">
    <citation type="submission" date="2005-08" db="EMBL/GenBank/DDBJ databases">
        <title>Complete sequence of Pelodictyon luteolum DSM 273.</title>
        <authorList>
            <consortium name="US DOE Joint Genome Institute"/>
            <person name="Copeland A."/>
            <person name="Lucas S."/>
            <person name="Lapidus A."/>
            <person name="Barry K."/>
            <person name="Detter J.C."/>
            <person name="Glavina T."/>
            <person name="Hammon N."/>
            <person name="Israni S."/>
            <person name="Pitluck S."/>
            <person name="Bryant D."/>
            <person name="Schmutz J."/>
            <person name="Larimer F."/>
            <person name="Land M."/>
            <person name="Kyrpides N."/>
            <person name="Ivanova N."/>
            <person name="Richardson P."/>
        </authorList>
    </citation>
    <scope>NUCLEOTIDE SEQUENCE [LARGE SCALE GENOMIC DNA]</scope>
    <source>
        <strain evidence="17">DSM 273 / BCRC 81028 / 2530</strain>
    </source>
</reference>
<dbReference type="EMBL" id="CP000096">
    <property type="protein sequence ID" value="ABB24957.1"/>
    <property type="molecule type" value="Genomic_DNA"/>
</dbReference>
<name>Q3B124_CHLL3</name>
<evidence type="ECO:0000256" key="12">
    <source>
        <dbReference type="RuleBase" id="RU004135"/>
    </source>
</evidence>
<evidence type="ECO:0000256" key="6">
    <source>
        <dbReference type="ARBA" id="ARBA00022840"/>
    </source>
</evidence>
<dbReference type="UniPathway" id="UPA00219"/>
<dbReference type="GO" id="GO:0004326">
    <property type="term" value="F:tetrahydrofolylpolyglutamate synthase activity"/>
    <property type="evidence" value="ECO:0007669"/>
    <property type="project" value="InterPro"/>
</dbReference>
<keyword evidence="3 11" id="KW-0436">Ligase</keyword>
<protein>
    <recommendedName>
        <fullName evidence="11">UDP-N-acetylmuramoyl-L-alanyl-D-glutamate--2,6-diaminopimelate ligase</fullName>
        <ecNumber evidence="11">6.3.2.13</ecNumber>
    </recommendedName>
    <alternativeName>
        <fullName evidence="11">Meso-A2pm-adding enzyme</fullName>
    </alternativeName>
    <alternativeName>
        <fullName evidence="11">Meso-diaminopimelate-adding enzyme</fullName>
    </alternativeName>
    <alternativeName>
        <fullName evidence="11">UDP-MurNAc-L-Ala-D-Glu:meso-diaminopimelate ligase</fullName>
    </alternativeName>
    <alternativeName>
        <fullName evidence="11">UDP-MurNAc-tripeptide synthetase</fullName>
    </alternativeName>
    <alternativeName>
        <fullName evidence="11">UDP-N-acetylmuramyl-tripeptide synthetase</fullName>
    </alternativeName>
</protein>
<evidence type="ECO:0000256" key="5">
    <source>
        <dbReference type="ARBA" id="ARBA00022741"/>
    </source>
</evidence>
<evidence type="ECO:0000256" key="1">
    <source>
        <dbReference type="ARBA" id="ARBA00005898"/>
    </source>
</evidence>
<comment type="function">
    <text evidence="11">Catalyzes the addition of meso-diaminopimelic acid to the nucleotide precursor UDP-N-acetylmuramoyl-L-alanyl-D-glutamate (UMAG) in the biosynthesis of bacterial cell-wall peptidoglycan.</text>
</comment>
<dbReference type="HAMAP" id="MF_00208">
    <property type="entry name" value="MurE"/>
    <property type="match status" value="1"/>
</dbReference>
<keyword evidence="17" id="KW-1185">Reference proteome</keyword>
<dbReference type="Pfam" id="PF02875">
    <property type="entry name" value="Mur_ligase_C"/>
    <property type="match status" value="1"/>
</dbReference>
<sequence length="523" mass="55972">MNPNTALDGMQPVALREILRGMGAYEVAAGQTDGVMVRMLTNDSRVVEPGSLFVAVRGFAADGRGFIKDAIARGASAVVSEDFPMELALNGPPCIRVPDARRALSLAAAAYYGHPADRLRIVGVTGTNGKTTTARLISSILSMNGISCGYIGTGKAIIGDREIPLERTTPEAHGLHRLFRMMVDGGCRAVSMEVSSHALELGRVHGIAFQAAVFTNLTPDHLDFHPSMESYAEAKRKLFDQLAPGGIGIFNTEDPMATFMAARVAEEQRACCSLDAAGFGGMRCGLNYGAMVRREGVGSSVVALSFPEGVQPEEEFRLLGRFNVMNMLEAAAAAHQLGVPARDVAASLPGLQGVEGRMEQVEGPGFEGTAIVDYAHTPDALHQSLGTLRELLPPDGRLLVVFGCGGNRDRQKRPEMGRIAIEMADFSVITSDNPRDEDPEAILDEIEGGMGGGEHLRIPDRAEAIRTAVGMLRSGDILLVAGKGHECYQETHGRREHFSDREVLAAGIAQENGEKNPEQEARE</sequence>
<feature type="domain" description="Mur ligase C-terminal" evidence="14">
    <location>
        <begin position="356"/>
        <end position="484"/>
    </location>
</feature>
<keyword evidence="11" id="KW-0460">Magnesium</keyword>
<dbReference type="HOGENOM" id="CLU_022291_4_1_10"/>
<feature type="binding site" evidence="11">
    <location>
        <begin position="432"/>
        <end position="435"/>
    </location>
    <ligand>
        <name>meso-2,6-diaminopimelate</name>
        <dbReference type="ChEBI" id="CHEBI:57791"/>
    </ligand>
</feature>
<dbReference type="Pfam" id="PF01225">
    <property type="entry name" value="Mur_ligase"/>
    <property type="match status" value="1"/>
</dbReference>
<feature type="binding site" evidence="11">
    <location>
        <position position="44"/>
    </location>
    <ligand>
        <name>UDP-N-acetyl-alpha-D-muramoyl-L-alanyl-D-glutamate</name>
        <dbReference type="ChEBI" id="CHEBI:83900"/>
    </ligand>
</feature>
<dbReference type="InterPro" id="IPR018109">
    <property type="entry name" value="Folylpolyglutamate_synth_CS"/>
</dbReference>
<feature type="binding site" evidence="11">
    <location>
        <begin position="126"/>
        <end position="132"/>
    </location>
    <ligand>
        <name>ATP</name>
        <dbReference type="ChEBI" id="CHEBI:30616"/>
    </ligand>
</feature>
<evidence type="ECO:0000259" key="15">
    <source>
        <dbReference type="Pfam" id="PF08245"/>
    </source>
</evidence>
<evidence type="ECO:0000259" key="13">
    <source>
        <dbReference type="Pfam" id="PF01225"/>
    </source>
</evidence>
<comment type="catalytic activity">
    <reaction evidence="11">
        <text>UDP-N-acetyl-alpha-D-muramoyl-L-alanyl-D-glutamate + meso-2,6-diaminopimelate + ATP = UDP-N-acetyl-alpha-D-muramoyl-L-alanyl-gamma-D-glutamyl-meso-2,6-diaminopimelate + ADP + phosphate + H(+)</text>
        <dbReference type="Rhea" id="RHEA:23676"/>
        <dbReference type="ChEBI" id="CHEBI:15378"/>
        <dbReference type="ChEBI" id="CHEBI:30616"/>
        <dbReference type="ChEBI" id="CHEBI:43474"/>
        <dbReference type="ChEBI" id="CHEBI:57791"/>
        <dbReference type="ChEBI" id="CHEBI:83900"/>
        <dbReference type="ChEBI" id="CHEBI:83905"/>
        <dbReference type="ChEBI" id="CHEBI:456216"/>
        <dbReference type="EC" id="6.3.2.13"/>
    </reaction>
</comment>
<feature type="modified residue" description="N6-carboxylysine" evidence="11">
    <location>
        <position position="235"/>
    </location>
</feature>
<dbReference type="Pfam" id="PF08245">
    <property type="entry name" value="Mur_ligase_M"/>
    <property type="match status" value="1"/>
</dbReference>
<dbReference type="RefSeq" id="WP_011358827.1">
    <property type="nucleotide sequence ID" value="NC_007512.1"/>
</dbReference>
<feature type="domain" description="Mur ligase N-terminal catalytic" evidence="13">
    <location>
        <begin position="37"/>
        <end position="112"/>
    </location>
</feature>
<evidence type="ECO:0000256" key="4">
    <source>
        <dbReference type="ARBA" id="ARBA00022618"/>
    </source>
</evidence>
<feature type="binding site" evidence="11">
    <location>
        <position position="486"/>
    </location>
    <ligand>
        <name>meso-2,6-diaminopimelate</name>
        <dbReference type="ChEBI" id="CHEBI:57791"/>
    </ligand>
</feature>
<dbReference type="KEGG" id="plt:Plut_2115"/>
<feature type="binding site" evidence="11">
    <location>
        <position position="482"/>
    </location>
    <ligand>
        <name>meso-2,6-diaminopimelate</name>
        <dbReference type="ChEBI" id="CHEBI:57791"/>
    </ligand>
</feature>
<keyword evidence="7 11" id="KW-0133">Cell shape</keyword>
<dbReference type="OrthoDB" id="9800958at2"/>
<comment type="subcellular location">
    <subcellularLocation>
        <location evidence="11 12">Cytoplasm</location>
    </subcellularLocation>
</comment>
<keyword evidence="10 11" id="KW-0961">Cell wall biogenesis/degradation</keyword>
<evidence type="ECO:0000259" key="14">
    <source>
        <dbReference type="Pfam" id="PF02875"/>
    </source>
</evidence>
<dbReference type="SUPFAM" id="SSF53623">
    <property type="entry name" value="MurD-like peptide ligases, catalytic domain"/>
    <property type="match status" value="1"/>
</dbReference>
<comment type="cofactor">
    <cofactor evidence="11">
        <name>Mg(2+)</name>
        <dbReference type="ChEBI" id="CHEBI:18420"/>
    </cofactor>
</comment>
<dbReference type="InterPro" id="IPR005761">
    <property type="entry name" value="UDP-N-AcMur-Glu-dNH2Pim_ligase"/>
</dbReference>
<dbReference type="InterPro" id="IPR000713">
    <property type="entry name" value="Mur_ligase_N"/>
</dbReference>
<evidence type="ECO:0000256" key="7">
    <source>
        <dbReference type="ARBA" id="ARBA00022960"/>
    </source>
</evidence>
<comment type="pathway">
    <text evidence="11 12">Cell wall biogenesis; peptidoglycan biosynthesis.</text>
</comment>
<keyword evidence="9 11" id="KW-0131">Cell cycle</keyword>
<feature type="binding site" evidence="11">
    <location>
        <position position="408"/>
    </location>
    <ligand>
        <name>meso-2,6-diaminopimelate</name>
        <dbReference type="ChEBI" id="CHEBI:57791"/>
    </ligand>
</feature>
<evidence type="ECO:0000313" key="17">
    <source>
        <dbReference type="Proteomes" id="UP000002709"/>
    </source>
</evidence>
<accession>Q3B124</accession>
<keyword evidence="2 11" id="KW-0963">Cytoplasm</keyword>
<dbReference type="InterPro" id="IPR035911">
    <property type="entry name" value="MurE/MurF_N"/>
</dbReference>
<dbReference type="InterPro" id="IPR036565">
    <property type="entry name" value="Mur-like_cat_sf"/>
</dbReference>
<dbReference type="SUPFAM" id="SSF63418">
    <property type="entry name" value="MurE/MurF N-terminal domain"/>
    <property type="match status" value="1"/>
</dbReference>
<evidence type="ECO:0000256" key="9">
    <source>
        <dbReference type="ARBA" id="ARBA00023306"/>
    </source>
</evidence>
<keyword evidence="4 11" id="KW-0132">Cell division</keyword>
<organism evidence="16 17">
    <name type="scientific">Chlorobium luteolum (strain DSM 273 / BCRC 81028 / 2530)</name>
    <name type="common">Pelodictyon luteolum</name>
    <dbReference type="NCBI Taxonomy" id="319225"/>
    <lineage>
        <taxon>Bacteria</taxon>
        <taxon>Pseudomonadati</taxon>
        <taxon>Chlorobiota</taxon>
        <taxon>Chlorobiia</taxon>
        <taxon>Chlorobiales</taxon>
        <taxon>Chlorobiaceae</taxon>
        <taxon>Chlorobium/Pelodictyon group</taxon>
        <taxon>Pelodictyon</taxon>
    </lineage>
</organism>
<dbReference type="NCBIfam" id="NF001126">
    <property type="entry name" value="PRK00139.1-4"/>
    <property type="match status" value="1"/>
</dbReference>